<dbReference type="RefSeq" id="WP_166948242.1">
    <property type="nucleotide sequence ID" value="NZ_JAASQI010000001.1"/>
</dbReference>
<accession>A0ABX0UV31</accession>
<evidence type="ECO:0000259" key="8">
    <source>
        <dbReference type="PROSITE" id="PS50928"/>
    </source>
</evidence>
<gene>
    <name evidence="9" type="ORF">FHS82_000435</name>
</gene>
<organism evidence="9 10">
    <name type="scientific">Pseudochelatococcus lubricantis</name>
    <dbReference type="NCBI Taxonomy" id="1538102"/>
    <lineage>
        <taxon>Bacteria</taxon>
        <taxon>Pseudomonadati</taxon>
        <taxon>Pseudomonadota</taxon>
        <taxon>Alphaproteobacteria</taxon>
        <taxon>Hyphomicrobiales</taxon>
        <taxon>Chelatococcaceae</taxon>
        <taxon>Pseudochelatococcus</taxon>
    </lineage>
</organism>
<protein>
    <submittedName>
        <fullName evidence="9">NitT/TauT family transport system permease protein</fullName>
    </submittedName>
</protein>
<keyword evidence="4 7" id="KW-0812">Transmembrane</keyword>
<proteinExistence type="inferred from homology"/>
<dbReference type="PANTHER" id="PTHR30151">
    <property type="entry name" value="ALKANE SULFONATE ABC TRANSPORTER-RELATED, MEMBRANE SUBUNIT"/>
    <property type="match status" value="1"/>
</dbReference>
<reference evidence="9 10" key="1">
    <citation type="submission" date="2020-03" db="EMBL/GenBank/DDBJ databases">
        <title>Genomic Encyclopedia of Type Strains, Phase IV (KMG-IV): sequencing the most valuable type-strain genomes for metagenomic binning, comparative biology and taxonomic classification.</title>
        <authorList>
            <person name="Goeker M."/>
        </authorList>
    </citation>
    <scope>NUCLEOTIDE SEQUENCE [LARGE SCALE GENOMIC DNA]</scope>
    <source>
        <strain evidence="9 10">DSM 103870</strain>
    </source>
</reference>
<keyword evidence="6 7" id="KW-0472">Membrane</keyword>
<evidence type="ECO:0000256" key="2">
    <source>
        <dbReference type="ARBA" id="ARBA00022448"/>
    </source>
</evidence>
<feature type="transmembrane region" description="Helical" evidence="7">
    <location>
        <begin position="234"/>
        <end position="253"/>
    </location>
</feature>
<dbReference type="SUPFAM" id="SSF161098">
    <property type="entry name" value="MetI-like"/>
    <property type="match status" value="1"/>
</dbReference>
<evidence type="ECO:0000256" key="3">
    <source>
        <dbReference type="ARBA" id="ARBA00022475"/>
    </source>
</evidence>
<dbReference type="CDD" id="cd06261">
    <property type="entry name" value="TM_PBP2"/>
    <property type="match status" value="1"/>
</dbReference>
<keyword evidence="10" id="KW-1185">Reference proteome</keyword>
<dbReference type="EMBL" id="JAASQI010000001">
    <property type="protein sequence ID" value="NIJ56622.1"/>
    <property type="molecule type" value="Genomic_DNA"/>
</dbReference>
<evidence type="ECO:0000256" key="5">
    <source>
        <dbReference type="ARBA" id="ARBA00022989"/>
    </source>
</evidence>
<dbReference type="Gene3D" id="1.10.3720.10">
    <property type="entry name" value="MetI-like"/>
    <property type="match status" value="1"/>
</dbReference>
<dbReference type="InterPro" id="IPR035906">
    <property type="entry name" value="MetI-like_sf"/>
</dbReference>
<keyword evidence="5 7" id="KW-1133">Transmembrane helix</keyword>
<feature type="domain" description="ABC transmembrane type-1" evidence="8">
    <location>
        <begin position="73"/>
        <end position="257"/>
    </location>
</feature>
<feature type="transmembrane region" description="Helical" evidence="7">
    <location>
        <begin position="121"/>
        <end position="152"/>
    </location>
</feature>
<evidence type="ECO:0000313" key="9">
    <source>
        <dbReference type="EMBL" id="NIJ56622.1"/>
    </source>
</evidence>
<keyword evidence="3" id="KW-1003">Cell membrane</keyword>
<sequence length="269" mass="29227">MSFKNRLAGAVSDTTVIWRSIPLILLLGLWQYLVQVYRFGDGFIPSPVEVVQAMTEWVFGGGGRYSGTWAASLRDSAGRVICGFLVALAIGAPLGILMGSYRVAANLVDPVLQLIRPIPTVAWIPFCLIFFGIGNSAAIALVAVGAFFPIVLNAMAGARQVSPLHLRSALMLGATRFQILSRVVVPSALPSLLVGARVAIGLAWMLVVISEMVAVKSGLGYELWDAYYYNRMDVVVAAMATVGLFGFLSDLIVQRVVRRYLFWHQGTFR</sequence>
<evidence type="ECO:0000313" key="10">
    <source>
        <dbReference type="Proteomes" id="UP001429580"/>
    </source>
</evidence>
<dbReference type="Pfam" id="PF00528">
    <property type="entry name" value="BPD_transp_1"/>
    <property type="match status" value="1"/>
</dbReference>
<comment type="caution">
    <text evidence="9">The sequence shown here is derived from an EMBL/GenBank/DDBJ whole genome shotgun (WGS) entry which is preliminary data.</text>
</comment>
<feature type="transmembrane region" description="Helical" evidence="7">
    <location>
        <begin position="80"/>
        <end position="101"/>
    </location>
</feature>
<comment type="subcellular location">
    <subcellularLocation>
        <location evidence="1 7">Cell membrane</location>
        <topology evidence="1 7">Multi-pass membrane protein</topology>
    </subcellularLocation>
</comment>
<evidence type="ECO:0000256" key="7">
    <source>
        <dbReference type="RuleBase" id="RU363032"/>
    </source>
</evidence>
<dbReference type="InterPro" id="IPR000515">
    <property type="entry name" value="MetI-like"/>
</dbReference>
<comment type="similarity">
    <text evidence="7">Belongs to the binding-protein-dependent transport system permease family.</text>
</comment>
<dbReference type="Proteomes" id="UP001429580">
    <property type="component" value="Unassembled WGS sequence"/>
</dbReference>
<dbReference type="PANTHER" id="PTHR30151:SF0">
    <property type="entry name" value="ABC TRANSPORTER PERMEASE PROTEIN MJ0413-RELATED"/>
    <property type="match status" value="1"/>
</dbReference>
<evidence type="ECO:0000256" key="1">
    <source>
        <dbReference type="ARBA" id="ARBA00004651"/>
    </source>
</evidence>
<evidence type="ECO:0000256" key="6">
    <source>
        <dbReference type="ARBA" id="ARBA00023136"/>
    </source>
</evidence>
<keyword evidence="2 7" id="KW-0813">Transport</keyword>
<feature type="transmembrane region" description="Helical" evidence="7">
    <location>
        <begin position="192"/>
        <end position="214"/>
    </location>
</feature>
<name>A0ABX0UV31_9HYPH</name>
<dbReference type="PROSITE" id="PS50928">
    <property type="entry name" value="ABC_TM1"/>
    <property type="match status" value="1"/>
</dbReference>
<evidence type="ECO:0000256" key="4">
    <source>
        <dbReference type="ARBA" id="ARBA00022692"/>
    </source>
</evidence>
<feature type="transmembrane region" description="Helical" evidence="7">
    <location>
        <begin position="16"/>
        <end position="34"/>
    </location>
</feature>